<dbReference type="HOGENOM" id="CLU_007383_1_7_9"/>
<dbReference type="PANTHER" id="PTHR43245:SF59">
    <property type="entry name" value="UDP-GLUCOSE EPIMERASE"/>
    <property type="match status" value="1"/>
</dbReference>
<dbReference type="InterPro" id="IPR001509">
    <property type="entry name" value="Epimerase_deHydtase"/>
</dbReference>
<reference evidence="2 3" key="1">
    <citation type="submission" date="2011-09" db="EMBL/GenBank/DDBJ databases">
        <authorList>
            <person name="Weinstock G."/>
            <person name="Sodergren E."/>
            <person name="Clifton S."/>
            <person name="Fulton L."/>
            <person name="Fulton B."/>
            <person name="Courtney L."/>
            <person name="Fronick C."/>
            <person name="Harrison M."/>
            <person name="Strong C."/>
            <person name="Farmer C."/>
            <person name="Delahaunty K."/>
            <person name="Markovic C."/>
            <person name="Hall O."/>
            <person name="Minx P."/>
            <person name="Tomlinson C."/>
            <person name="Mitreva M."/>
            <person name="Hou S."/>
            <person name="Chen J."/>
            <person name="Wollam A."/>
            <person name="Pepin K.H."/>
            <person name="Johnson M."/>
            <person name="Bhonagiri V."/>
            <person name="Zhang X."/>
            <person name="Suruliraj S."/>
            <person name="Warren W."/>
            <person name="Chinwalla A."/>
            <person name="Mardis E.R."/>
            <person name="Wilson R.K."/>
        </authorList>
    </citation>
    <scope>NUCLEOTIDE SEQUENCE [LARGE SCALE GENOMIC DNA]</scope>
    <source>
        <strain evidence="2 3">F0435</strain>
    </source>
</reference>
<evidence type="ECO:0000259" key="1">
    <source>
        <dbReference type="Pfam" id="PF01370"/>
    </source>
</evidence>
<evidence type="ECO:0000313" key="2">
    <source>
        <dbReference type="EMBL" id="EHO53760.1"/>
    </source>
</evidence>
<dbReference type="STRING" id="797516.HMPREF9104_00435"/>
<dbReference type="Proteomes" id="UP000005025">
    <property type="component" value="Unassembled WGS sequence"/>
</dbReference>
<feature type="domain" description="NAD-dependent epimerase/dehydratase" evidence="1">
    <location>
        <begin position="2"/>
        <end position="235"/>
    </location>
</feature>
<comment type="caution">
    <text evidence="2">The sequence shown here is derived from an EMBL/GenBank/DDBJ whole genome shotgun (WGS) entry which is preliminary data.</text>
</comment>
<accession>H1LCX1</accession>
<name>H1LCX1_9LACO</name>
<sequence length="308" mass="34077">MLGGAGFIGTNLAKHLLLDKKNKITLVDHKISYFDSLTEVEKNRMQIRTSEFSVDTDFDFLVKNQDIVYHLVSTTIPATSNQHIPQEIVANVVVTANLLEACVRASVKRVIFISSGGTVYGKDAESPISETSVTSPITSYGLQKLTIEKLLYLYQYMYGLDYRVIRLANPYGPYQRPNGVLGAITTFTYKAIKNEPIEVYGDGSVIRDFIYIDDAIKAIINISDNECGTKVFNVGSGTGTSIRTVLEIISNSLNKNLKISFLPGRKVDVPVNYLDVSEYEKNFGAISVVPLSSGIKKTAKFLKNVHNI</sequence>
<dbReference type="Pfam" id="PF01370">
    <property type="entry name" value="Epimerase"/>
    <property type="match status" value="1"/>
</dbReference>
<dbReference type="EMBL" id="AGRJ01000043">
    <property type="protein sequence ID" value="EHO53760.1"/>
    <property type="molecule type" value="Genomic_DNA"/>
</dbReference>
<dbReference type="InterPro" id="IPR050177">
    <property type="entry name" value="Lipid_A_modif_metabolic_enz"/>
</dbReference>
<protein>
    <submittedName>
        <fullName evidence="2">NAD dependent epimerase/dehydratase family protein</fullName>
    </submittedName>
</protein>
<dbReference type="InterPro" id="IPR036291">
    <property type="entry name" value="NAD(P)-bd_dom_sf"/>
</dbReference>
<dbReference type="SUPFAM" id="SSF51735">
    <property type="entry name" value="NAD(P)-binding Rossmann-fold domains"/>
    <property type="match status" value="1"/>
</dbReference>
<organism evidence="2 3">
    <name type="scientific">Lentilactobacillus kisonensis F0435</name>
    <dbReference type="NCBI Taxonomy" id="797516"/>
    <lineage>
        <taxon>Bacteria</taxon>
        <taxon>Bacillati</taxon>
        <taxon>Bacillota</taxon>
        <taxon>Bacilli</taxon>
        <taxon>Lactobacillales</taxon>
        <taxon>Lactobacillaceae</taxon>
        <taxon>Lentilactobacillus</taxon>
    </lineage>
</organism>
<dbReference type="PATRIC" id="fig|797516.3.peg.394"/>
<gene>
    <name evidence="2" type="ORF">HMPREF9104_00435</name>
</gene>
<dbReference type="AlphaFoldDB" id="H1LCX1"/>
<dbReference type="PANTHER" id="PTHR43245">
    <property type="entry name" value="BIFUNCTIONAL POLYMYXIN RESISTANCE PROTEIN ARNA"/>
    <property type="match status" value="1"/>
</dbReference>
<dbReference type="Gene3D" id="3.90.25.10">
    <property type="entry name" value="UDP-galactose 4-epimerase, domain 1"/>
    <property type="match status" value="1"/>
</dbReference>
<evidence type="ECO:0000313" key="3">
    <source>
        <dbReference type="Proteomes" id="UP000005025"/>
    </source>
</evidence>
<proteinExistence type="predicted"/>
<dbReference type="Gene3D" id="3.40.50.720">
    <property type="entry name" value="NAD(P)-binding Rossmann-like Domain"/>
    <property type="match status" value="1"/>
</dbReference>
<dbReference type="PRINTS" id="PR01713">
    <property type="entry name" value="NUCEPIMERASE"/>
</dbReference>